<feature type="compositionally biased region" description="Polar residues" evidence="1">
    <location>
        <begin position="746"/>
        <end position="758"/>
    </location>
</feature>
<evidence type="ECO:0000259" key="4">
    <source>
        <dbReference type="Pfam" id="PF12879"/>
    </source>
</evidence>
<protein>
    <submittedName>
        <fullName evidence="6">SICA antigen</fullName>
    </submittedName>
</protein>
<sequence>MDTILDDGENEKHMCSEDTSGYKGKDWGEEEKKLCKILLRIFFWMDGLKQKWEPGKGYGSGYFGWIKSTDQTSEEGKVKSYYRCLLGKVTMLNMLGKHCAMEKVAKVVKNKMGAFRVSMIHDEGNQLCKNVNVKDFMWGRRLIWEQVKEWIDKYKRDGTSRESLAKALSAVTPKNSLLHRIKEEGEEKCPGGKKKENISKEILQNLEMAITAEDDVDINEDSEPLDKGVLDKVLEEVQKVVDTDRTRRKQDHNEEELKGEVHAAVKRVTQKYETPPQQGGECKEGAPCTRPQCIANKWVKNRTSNENEPPWGNFWTDIETELENLLKEIPQKKGHVEKYCNNDKWEMNANGEAKKAACKLIAAGLHHMYSIQLSFDQSSEKNPFDNQEFKQFASCLLLKDLAEQMEKTCPHSKAGIKQAFHSWQQIKTTVCTKPPCVECKMDDTYGNCQLKKDNGTTVEKKLEEVFNKKNSEVIIALNEIDPICTTAKPAPASQTPDKSSTKDPMDAEEKKFIDKLSEETVDESYINEFASACEKESKGMDGLKGDVSEDDKKFCRVLLRNYIITTIKDDNDILGIKNANSWTIDQTTRCKILNPWLKHYGEQKCDPGEMYEYIKKKVEGLIQYTPLNRSYKKCEYRVDNDTHSNGIDPSPNSKEEQWKEEIHNGIKNMNLENSCGQTIYGSDTKDTAKNGKPDSYNVDDKSEAGGSAPAARDEESGGSGAGDELSAPSKGGPLSVPASDKGARVSRSSPGTTIAQPVVTNKDNPVLSYLPLAPITIGIITLTYLFWKYFGILGKIRRRYRRAYQVRGPTVEGQPLDHVDQDGDPHAYTIVKERKPSSTPIKRRNKRGVDHRAGRRRGVRRRMIIDIHLEVLDECQKGATQSVQNDFFEILVREFMGCEFIKGQNVPMEQVLNSDLGF</sequence>
<dbReference type="GeneID" id="30910445"/>
<feature type="domain" description="Schizont-infected cell agglutination extracellular alpha" evidence="5">
    <location>
        <begin position="497"/>
        <end position="637"/>
    </location>
</feature>
<feature type="compositionally biased region" description="Basic and acidic residues" evidence="1">
    <location>
        <begin position="683"/>
        <end position="703"/>
    </location>
</feature>
<keyword evidence="2" id="KW-0812">Transmembrane</keyword>
<dbReference type="EMBL" id="CP016250">
    <property type="protein sequence ID" value="ANQ09782.1"/>
    <property type="molecule type" value="Genomic_DNA"/>
</dbReference>
<dbReference type="Pfam" id="PF12887">
    <property type="entry name" value="SICA_alpha"/>
    <property type="match status" value="2"/>
</dbReference>
<keyword evidence="2" id="KW-0472">Membrane</keyword>
<gene>
    <name evidence="6" type="ORF">PCOAH_00037140</name>
</gene>
<dbReference type="OrthoDB" id="10663335at2759"/>
<evidence type="ECO:0000313" key="6">
    <source>
        <dbReference type="EMBL" id="ANQ09782.1"/>
    </source>
</evidence>
<feature type="domain" description="Schizont-infected cell agglutination C-terminal" evidence="4">
    <location>
        <begin position="788"/>
        <end position="913"/>
    </location>
</feature>
<dbReference type="InterPro" id="IPR024285">
    <property type="entry name" value="SICA_extracell_b"/>
</dbReference>
<proteinExistence type="predicted"/>
<dbReference type="AlphaFoldDB" id="A0A1B1E437"/>
<evidence type="ECO:0000259" key="5">
    <source>
        <dbReference type="Pfam" id="PF12887"/>
    </source>
</evidence>
<dbReference type="VEuPathDB" id="PlasmoDB:PCOAH_00037140"/>
<dbReference type="InterPro" id="IPR024290">
    <property type="entry name" value="SICA_extracell_a"/>
</dbReference>
<keyword evidence="2" id="KW-1133">Transmembrane helix</keyword>
<feature type="region of interest" description="Disordered" evidence="1">
    <location>
        <begin position="834"/>
        <end position="853"/>
    </location>
</feature>
<dbReference type="Proteomes" id="UP000092716">
    <property type="component" value="Chromosome 12"/>
</dbReference>
<dbReference type="RefSeq" id="XP_019916477.1">
    <property type="nucleotide sequence ID" value="XM_020060505.1"/>
</dbReference>
<evidence type="ECO:0000256" key="2">
    <source>
        <dbReference type="SAM" id="Phobius"/>
    </source>
</evidence>
<evidence type="ECO:0000259" key="3">
    <source>
        <dbReference type="Pfam" id="PF12878"/>
    </source>
</evidence>
<feature type="domain" description="Schizont-infected cell agglutination extracellular beta" evidence="3">
    <location>
        <begin position="288"/>
        <end position="449"/>
    </location>
</feature>
<feature type="region of interest" description="Disordered" evidence="1">
    <location>
        <begin position="677"/>
        <end position="758"/>
    </location>
</feature>
<evidence type="ECO:0000313" key="7">
    <source>
        <dbReference type="Proteomes" id="UP000092716"/>
    </source>
</evidence>
<dbReference type="InterPro" id="IPR024288">
    <property type="entry name" value="SICA_C"/>
</dbReference>
<feature type="domain" description="Schizont-infected cell agglutination extracellular alpha" evidence="5">
    <location>
        <begin position="9"/>
        <end position="150"/>
    </location>
</feature>
<accession>A0A1B1E437</accession>
<dbReference type="Pfam" id="PF12878">
    <property type="entry name" value="SICA_beta"/>
    <property type="match status" value="1"/>
</dbReference>
<keyword evidence="7" id="KW-1185">Reference proteome</keyword>
<evidence type="ECO:0000256" key="1">
    <source>
        <dbReference type="SAM" id="MobiDB-lite"/>
    </source>
</evidence>
<feature type="compositionally biased region" description="Basic and acidic residues" evidence="1">
    <location>
        <begin position="499"/>
        <end position="508"/>
    </location>
</feature>
<feature type="region of interest" description="Disordered" evidence="1">
    <location>
        <begin position="486"/>
        <end position="508"/>
    </location>
</feature>
<dbReference type="Pfam" id="PF12879">
    <property type="entry name" value="SICA_C"/>
    <property type="match status" value="1"/>
</dbReference>
<organism evidence="6 7">
    <name type="scientific">Plasmodium coatneyi</name>
    <dbReference type="NCBI Taxonomy" id="208452"/>
    <lineage>
        <taxon>Eukaryota</taxon>
        <taxon>Sar</taxon>
        <taxon>Alveolata</taxon>
        <taxon>Apicomplexa</taxon>
        <taxon>Aconoidasida</taxon>
        <taxon>Haemosporida</taxon>
        <taxon>Plasmodiidae</taxon>
        <taxon>Plasmodium</taxon>
    </lineage>
</organism>
<dbReference type="KEGG" id="pcot:PCOAH_00037140"/>
<name>A0A1B1E437_9APIC</name>
<reference evidence="7" key="1">
    <citation type="submission" date="2016-06" db="EMBL/GenBank/DDBJ databases">
        <title>First high quality genome sequence of Plasmodium coatneyi using continuous long reads from single molecule, real-time sequencing.</title>
        <authorList>
            <person name="Chien J.-T."/>
            <person name="Pakala S.B."/>
            <person name="Geraldo J.A."/>
            <person name="Lapp S.A."/>
            <person name="Barnwell J.W."/>
            <person name="Kissinger J.C."/>
            <person name="Galinski M.R."/>
            <person name="Humphrey J.C."/>
        </authorList>
    </citation>
    <scope>NUCLEOTIDE SEQUENCE [LARGE SCALE GENOMIC DNA]</scope>
    <source>
        <strain evidence="7">Hackeri</strain>
    </source>
</reference>
<feature type="transmembrane region" description="Helical" evidence="2">
    <location>
        <begin position="766"/>
        <end position="787"/>
    </location>
</feature>